<keyword evidence="2" id="KW-1185">Reference proteome</keyword>
<feature type="non-terminal residue" evidence="1">
    <location>
        <position position="183"/>
    </location>
</feature>
<dbReference type="Proteomes" id="UP000789525">
    <property type="component" value="Unassembled WGS sequence"/>
</dbReference>
<evidence type="ECO:0000313" key="2">
    <source>
        <dbReference type="Proteomes" id="UP000789525"/>
    </source>
</evidence>
<organism evidence="1 2">
    <name type="scientific">Acaulospora colombiana</name>
    <dbReference type="NCBI Taxonomy" id="27376"/>
    <lineage>
        <taxon>Eukaryota</taxon>
        <taxon>Fungi</taxon>
        <taxon>Fungi incertae sedis</taxon>
        <taxon>Mucoromycota</taxon>
        <taxon>Glomeromycotina</taxon>
        <taxon>Glomeromycetes</taxon>
        <taxon>Diversisporales</taxon>
        <taxon>Acaulosporaceae</taxon>
        <taxon>Acaulospora</taxon>
    </lineage>
</organism>
<name>A0ACA9LJJ4_9GLOM</name>
<comment type="caution">
    <text evidence="1">The sequence shown here is derived from an EMBL/GenBank/DDBJ whole genome shotgun (WGS) entry which is preliminary data.</text>
</comment>
<evidence type="ECO:0000313" key="1">
    <source>
        <dbReference type="EMBL" id="CAG8531704.1"/>
    </source>
</evidence>
<protein>
    <submittedName>
        <fullName evidence="1">14876_t:CDS:1</fullName>
    </submittedName>
</protein>
<accession>A0ACA9LJJ4</accession>
<dbReference type="EMBL" id="CAJVPT010006513">
    <property type="protein sequence ID" value="CAG8531704.1"/>
    <property type="molecule type" value="Genomic_DNA"/>
</dbReference>
<proteinExistence type="predicted"/>
<reference evidence="1" key="1">
    <citation type="submission" date="2021-06" db="EMBL/GenBank/DDBJ databases">
        <authorList>
            <person name="Kallberg Y."/>
            <person name="Tangrot J."/>
            <person name="Rosling A."/>
        </authorList>
    </citation>
    <scope>NUCLEOTIDE SEQUENCE</scope>
    <source>
        <strain evidence="1">CL356</strain>
    </source>
</reference>
<sequence length="183" mass="21189">MTHIKTRRRSSNLNAHHEYGLRLNEALQEAPDSEKLLNLRSKWDNNEYRDDWARYKDLLDDRKADTRTETETTVDYDGSKKFVSLVAPLVEIALGKENISNEERFELIANFRNFSLAFYDIIDITPGSNSDFILSLPIDVAQELRQSKSFPKPHMENELLEKSLTDLKCYIADACTRTPDSDE</sequence>
<gene>
    <name evidence="1" type="ORF">ACOLOM_LOCUS4100</name>
</gene>